<evidence type="ECO:0000313" key="2">
    <source>
        <dbReference type="Proteomes" id="UP001178743"/>
    </source>
</evidence>
<dbReference type="AlphaFoldDB" id="A0AAX3TGF6"/>
<organism evidence="1 2">
    <name type="scientific">Mycoplasma feriruminatoris</name>
    <dbReference type="NCBI Taxonomy" id="1179777"/>
    <lineage>
        <taxon>Bacteria</taxon>
        <taxon>Bacillati</taxon>
        <taxon>Mycoplasmatota</taxon>
        <taxon>Mollicutes</taxon>
        <taxon>Mycoplasmataceae</taxon>
        <taxon>Mycoplasma</taxon>
    </lineage>
</organism>
<dbReference type="RefSeq" id="WP_278307515.1">
    <property type="nucleotide sequence ID" value="NZ_CP104008.1"/>
</dbReference>
<dbReference type="EMBL" id="CP104008">
    <property type="protein sequence ID" value="WFQ93058.1"/>
    <property type="molecule type" value="Genomic_DNA"/>
</dbReference>
<evidence type="ECO:0000313" key="1">
    <source>
        <dbReference type="EMBL" id="WFQ93058.1"/>
    </source>
</evidence>
<reference evidence="1" key="1">
    <citation type="submission" date="2022-06" db="EMBL/GenBank/DDBJ databases">
        <title>Comparative genomic analysis of Mycoplasma feriruminatoris and the Mycoplasma mycoides cluster.</title>
        <authorList>
            <person name="Baby V."/>
            <person name="Ambroset C."/>
            <person name="Gaurivaud P."/>
            <person name="Boury C."/>
            <person name="Guichoux E."/>
            <person name="Lartigue C."/>
            <person name="Tardy F."/>
            <person name="Sirand-Pugnet P."/>
        </authorList>
    </citation>
    <scope>NUCLEOTIDE SEQUENCE</scope>
    <source>
        <strain evidence="1">L14822</strain>
    </source>
</reference>
<accession>A0AAX3TGF6</accession>
<gene>
    <name evidence="1" type="ORF">MFERI14822_00851</name>
</gene>
<proteinExistence type="predicted"/>
<sequence length="72" mass="8678">MRWKNENIDNYLTYREQRDIEVEALLKGYYSVDAYLEKNGLPKELQKKVEEAIKREQAKRKANREALFGKRT</sequence>
<name>A0AAX3TGF6_9MOLU</name>
<protein>
    <submittedName>
        <fullName evidence="1">Uncharacterized protein</fullName>
    </submittedName>
</protein>
<dbReference type="Proteomes" id="UP001178743">
    <property type="component" value="Chromosome"/>
</dbReference>